<keyword evidence="4" id="KW-1185">Reference proteome</keyword>
<evidence type="ECO:0000313" key="3">
    <source>
        <dbReference type="EMBL" id="BAU97310.1"/>
    </source>
</evidence>
<dbReference type="AlphaFoldDB" id="A0A161JPG5"/>
<comment type="similarity">
    <text evidence="1">To bacterial alkanal monooxygenase alpha and beta chains.</text>
</comment>
<organism evidence="3 4">
    <name type="scientific">Corynebacterium suranareeae</name>
    <dbReference type="NCBI Taxonomy" id="2506452"/>
    <lineage>
        <taxon>Bacteria</taxon>
        <taxon>Bacillati</taxon>
        <taxon>Actinomycetota</taxon>
        <taxon>Actinomycetes</taxon>
        <taxon>Mycobacteriales</taxon>
        <taxon>Corynebacteriaceae</taxon>
        <taxon>Corynebacterium</taxon>
    </lineage>
</organism>
<evidence type="ECO:0000259" key="2">
    <source>
        <dbReference type="Pfam" id="PF00296"/>
    </source>
</evidence>
<evidence type="ECO:0000256" key="1">
    <source>
        <dbReference type="ARBA" id="ARBA00007789"/>
    </source>
</evidence>
<dbReference type="KEGG" id="csur:N24_3048"/>
<dbReference type="Gene3D" id="3.20.20.30">
    <property type="entry name" value="Luciferase-like domain"/>
    <property type="match status" value="1"/>
</dbReference>
<dbReference type="EMBL" id="AP017369">
    <property type="protein sequence ID" value="BAU97310.1"/>
    <property type="molecule type" value="Genomic_DNA"/>
</dbReference>
<dbReference type="InterPro" id="IPR019949">
    <property type="entry name" value="CmoO-like"/>
</dbReference>
<dbReference type="InterPro" id="IPR036661">
    <property type="entry name" value="Luciferase-like_sf"/>
</dbReference>
<dbReference type="CDD" id="cd00347">
    <property type="entry name" value="Flavin_utilizing_monoxygenases"/>
    <property type="match status" value="1"/>
</dbReference>
<reference evidence="3 4" key="1">
    <citation type="submission" date="2016-02" db="EMBL/GenBank/DDBJ databases">
        <title>Corynebacterium glutamicum N24 whole genome sequencing project.</title>
        <authorList>
            <person name="Matsutani M."/>
            <person name="Nangtapong N."/>
            <person name="Yakushi T."/>
            <person name="Matsushita K."/>
        </authorList>
    </citation>
    <scope>NUCLEOTIDE SEQUENCE [LARGE SCALE GENOMIC DNA]</scope>
    <source>
        <strain evidence="3 4">N24</strain>
    </source>
</reference>
<dbReference type="GO" id="GO:0004497">
    <property type="term" value="F:monooxygenase activity"/>
    <property type="evidence" value="ECO:0007669"/>
    <property type="project" value="UniProtKB-KW"/>
</dbReference>
<sequence>MSSVVGTGQKARLSVLDLVALSEGMTAGEAIAHTVQAAQIAEEHDYARFWVAEHHNSESLASSATTLLMGHIAGHTSRIRVGSGGIMLPNHSALHVAEELGTLDAMYPGRIEAGLGRAPGTDPGTARELGRASSLVDDVLSTIVTLQNYLDSPDKRPNIIAHPGINSHVPLFMLGSSLNGAAMAAQLDLPFAFASHFAPFQMGPAIASYRERAVHPYVMAAANVLVCDTQEEAEFQISTLHQMFAGIVTNSRGKLAPPVRNLQEKLDPMVWKHIEDSLEMTFIGTAESVVLQLQEFADRYKLDEIITVTYSFDPQVRFRSIAALGTAWNASDQ</sequence>
<dbReference type="Pfam" id="PF00296">
    <property type="entry name" value="Bac_luciferase"/>
    <property type="match status" value="1"/>
</dbReference>
<keyword evidence="3" id="KW-0560">Oxidoreductase</keyword>
<gene>
    <name evidence="3" type="ORF">N24_3048</name>
</gene>
<dbReference type="GO" id="GO:0005829">
    <property type="term" value="C:cytosol"/>
    <property type="evidence" value="ECO:0007669"/>
    <property type="project" value="TreeGrafter"/>
</dbReference>
<dbReference type="PANTHER" id="PTHR30137">
    <property type="entry name" value="LUCIFERASE-LIKE MONOOXYGENASE"/>
    <property type="match status" value="1"/>
</dbReference>
<dbReference type="InterPro" id="IPR050766">
    <property type="entry name" value="Bact_Lucif_Oxidored"/>
</dbReference>
<protein>
    <submittedName>
        <fullName evidence="3">Alkanal monooxygenase subunit alpha</fullName>
    </submittedName>
</protein>
<dbReference type="Proteomes" id="UP000218244">
    <property type="component" value="Chromosome"/>
</dbReference>
<proteinExistence type="predicted"/>
<dbReference type="NCBIfam" id="TIGR03558">
    <property type="entry name" value="oxido_grp_1"/>
    <property type="match status" value="1"/>
</dbReference>
<dbReference type="GO" id="GO:0016705">
    <property type="term" value="F:oxidoreductase activity, acting on paired donors, with incorporation or reduction of molecular oxygen"/>
    <property type="evidence" value="ECO:0007669"/>
    <property type="project" value="InterPro"/>
</dbReference>
<evidence type="ECO:0000313" key="4">
    <source>
        <dbReference type="Proteomes" id="UP000218244"/>
    </source>
</evidence>
<name>A0A161JPG5_9CORY</name>
<dbReference type="InterPro" id="IPR011251">
    <property type="entry name" value="Luciferase-like_dom"/>
</dbReference>
<keyword evidence="3" id="KW-0503">Monooxygenase</keyword>
<dbReference type="PANTHER" id="PTHR30137:SF6">
    <property type="entry name" value="LUCIFERASE-LIKE MONOOXYGENASE"/>
    <property type="match status" value="1"/>
</dbReference>
<dbReference type="RefSeq" id="WP_096459146.1">
    <property type="nucleotide sequence ID" value="NZ_AP017369.1"/>
</dbReference>
<dbReference type="SUPFAM" id="SSF51679">
    <property type="entry name" value="Bacterial luciferase-like"/>
    <property type="match status" value="1"/>
</dbReference>
<accession>A0A161JPG5</accession>
<feature type="domain" description="Luciferase-like" evidence="2">
    <location>
        <begin position="14"/>
        <end position="298"/>
    </location>
</feature>